<organism evidence="5 6">
    <name type="scientific">Candidatus Sungiibacteriota bacterium</name>
    <dbReference type="NCBI Taxonomy" id="2750080"/>
    <lineage>
        <taxon>Bacteria</taxon>
        <taxon>Candidatus Sungiibacteriota</taxon>
    </lineage>
</organism>
<dbReference type="EC" id="1.8.4.12" evidence="1"/>
<dbReference type="GO" id="GO:0033743">
    <property type="term" value="F:peptide-methionine (R)-S-oxide reductase activity"/>
    <property type="evidence" value="ECO:0007669"/>
    <property type="project" value="UniProtKB-EC"/>
</dbReference>
<dbReference type="GO" id="GO:0030091">
    <property type="term" value="P:protein repair"/>
    <property type="evidence" value="ECO:0007669"/>
    <property type="project" value="InterPro"/>
</dbReference>
<dbReference type="InterPro" id="IPR011057">
    <property type="entry name" value="Mss4-like_sf"/>
</dbReference>
<dbReference type="AlphaFoldDB" id="A0A9D6DPX7"/>
<dbReference type="PANTHER" id="PTHR10173:SF52">
    <property type="entry name" value="METHIONINE-R-SULFOXIDE REDUCTASE B1"/>
    <property type="match status" value="1"/>
</dbReference>
<dbReference type="Proteomes" id="UP000786662">
    <property type="component" value="Unassembled WGS sequence"/>
</dbReference>
<accession>A0A9D6DPX7</accession>
<dbReference type="Pfam" id="PF01641">
    <property type="entry name" value="SelR"/>
    <property type="match status" value="1"/>
</dbReference>
<dbReference type="Gene3D" id="2.170.150.20">
    <property type="entry name" value="Peptide methionine sulfoxide reductase"/>
    <property type="match status" value="1"/>
</dbReference>
<comment type="caution">
    <text evidence="5">The sequence shown here is derived from an EMBL/GenBank/DDBJ whole genome shotgun (WGS) entry which is preliminary data.</text>
</comment>
<evidence type="ECO:0000313" key="6">
    <source>
        <dbReference type="Proteomes" id="UP000786662"/>
    </source>
</evidence>
<evidence type="ECO:0000256" key="2">
    <source>
        <dbReference type="ARBA" id="ARBA00023002"/>
    </source>
</evidence>
<dbReference type="EMBL" id="JACOYY010000014">
    <property type="protein sequence ID" value="MBI2052119.1"/>
    <property type="molecule type" value="Genomic_DNA"/>
</dbReference>
<comment type="catalytic activity">
    <reaction evidence="3">
        <text>L-methionyl-[protein] + [thioredoxin]-disulfide + H2O = L-methionyl-(R)-S-oxide-[protein] + [thioredoxin]-dithiol</text>
        <dbReference type="Rhea" id="RHEA:24164"/>
        <dbReference type="Rhea" id="RHEA-COMP:10698"/>
        <dbReference type="Rhea" id="RHEA-COMP:10700"/>
        <dbReference type="Rhea" id="RHEA-COMP:12313"/>
        <dbReference type="Rhea" id="RHEA-COMP:12314"/>
        <dbReference type="ChEBI" id="CHEBI:15377"/>
        <dbReference type="ChEBI" id="CHEBI:16044"/>
        <dbReference type="ChEBI" id="CHEBI:29950"/>
        <dbReference type="ChEBI" id="CHEBI:45764"/>
        <dbReference type="ChEBI" id="CHEBI:50058"/>
        <dbReference type="EC" id="1.8.4.12"/>
    </reaction>
</comment>
<dbReference type="PANTHER" id="PTHR10173">
    <property type="entry name" value="METHIONINE SULFOXIDE REDUCTASE"/>
    <property type="match status" value="1"/>
</dbReference>
<gene>
    <name evidence="5" type="ORF">HYT38_00370</name>
</gene>
<dbReference type="GO" id="GO:0005737">
    <property type="term" value="C:cytoplasm"/>
    <property type="evidence" value="ECO:0007669"/>
    <property type="project" value="TreeGrafter"/>
</dbReference>
<feature type="non-terminal residue" evidence="5">
    <location>
        <position position="1"/>
    </location>
</feature>
<dbReference type="InterPro" id="IPR002579">
    <property type="entry name" value="Met_Sox_Rdtase_MsrB_dom"/>
</dbReference>
<proteinExistence type="predicted"/>
<dbReference type="SUPFAM" id="SSF51316">
    <property type="entry name" value="Mss4-like"/>
    <property type="match status" value="1"/>
</dbReference>
<evidence type="ECO:0000256" key="3">
    <source>
        <dbReference type="ARBA" id="ARBA00048488"/>
    </source>
</evidence>
<dbReference type="GO" id="GO:0006979">
    <property type="term" value="P:response to oxidative stress"/>
    <property type="evidence" value="ECO:0007669"/>
    <property type="project" value="InterPro"/>
</dbReference>
<dbReference type="InterPro" id="IPR028427">
    <property type="entry name" value="Met_Sox_Rdtase_MsrB"/>
</dbReference>
<dbReference type="PROSITE" id="PS51790">
    <property type="entry name" value="MSRB"/>
    <property type="match status" value="1"/>
</dbReference>
<keyword evidence="2" id="KW-0560">Oxidoreductase</keyword>
<sequence length="66" mass="7214">GWPSFDDVINRGNVKLEEDNSLGMARTEVLCASCGAHLGHVFDDGPTKTGKRYCINSLALNFEKSK</sequence>
<evidence type="ECO:0000256" key="1">
    <source>
        <dbReference type="ARBA" id="ARBA00012499"/>
    </source>
</evidence>
<evidence type="ECO:0000259" key="4">
    <source>
        <dbReference type="PROSITE" id="PS51790"/>
    </source>
</evidence>
<reference evidence="5" key="1">
    <citation type="submission" date="2020-07" db="EMBL/GenBank/DDBJ databases">
        <title>Huge and variable diversity of episymbiotic CPR bacteria and DPANN archaea in groundwater ecosystems.</title>
        <authorList>
            <person name="He C.Y."/>
            <person name="Keren R."/>
            <person name="Whittaker M."/>
            <person name="Farag I.F."/>
            <person name="Doudna J."/>
            <person name="Cate J.H.D."/>
            <person name="Banfield J.F."/>
        </authorList>
    </citation>
    <scope>NUCLEOTIDE SEQUENCE</scope>
    <source>
        <strain evidence="5">NC_groundwater_191_Ag_S-0.1um_45_8</strain>
    </source>
</reference>
<evidence type="ECO:0000313" key="5">
    <source>
        <dbReference type="EMBL" id="MBI2052119.1"/>
    </source>
</evidence>
<name>A0A9D6DPX7_9BACT</name>
<feature type="domain" description="MsrB" evidence="4">
    <location>
        <begin position="1"/>
        <end position="65"/>
    </location>
</feature>
<protein>
    <recommendedName>
        <fullName evidence="1">peptide-methionine (R)-S-oxide reductase</fullName>
        <ecNumber evidence="1">1.8.4.12</ecNumber>
    </recommendedName>
</protein>